<sequence length="66" mass="7626">MGFLSVKKIGNVTYFSLSYLGENFYNELDGEYFNSIKNYTKSLEKIKSLSSRKLNSILNEVFKVSK</sequence>
<dbReference type="Proteomes" id="UP000225833">
    <property type="component" value="Unassembled WGS sequence"/>
</dbReference>
<reference evidence="1 2" key="1">
    <citation type="journal article" date="2017" name="Nat. Microbiol.">
        <title>Natural product diversity associated with the nematode symbionts Photorhabdus and Xenorhabdus.</title>
        <authorList>
            <person name="Tobias N.J."/>
            <person name="Wolff H."/>
            <person name="Djahanschiri B."/>
            <person name="Grundmann F."/>
            <person name="Kronenwerth M."/>
            <person name="Shi Y.M."/>
            <person name="Simonyi S."/>
            <person name="Grun P."/>
            <person name="Shapiro-Ilan D."/>
            <person name="Pidot S.J."/>
            <person name="Stinear T.P."/>
            <person name="Ebersberger I."/>
            <person name="Bode H.B."/>
        </authorList>
    </citation>
    <scope>NUCLEOTIDE SEQUENCE [LARGE SCALE GENOMIC DNA]</scope>
    <source>
        <strain evidence="1 2">DSM 16342</strain>
    </source>
</reference>
<evidence type="ECO:0000313" key="2">
    <source>
        <dbReference type="Proteomes" id="UP000225833"/>
    </source>
</evidence>
<comment type="caution">
    <text evidence="1">The sequence shown here is derived from an EMBL/GenBank/DDBJ whole genome shotgun (WGS) entry which is preliminary data.</text>
</comment>
<evidence type="ECO:0000313" key="1">
    <source>
        <dbReference type="EMBL" id="PHM28065.1"/>
    </source>
</evidence>
<gene>
    <name evidence="1" type="ORF">Xbud_01795</name>
</gene>
<dbReference type="AlphaFoldDB" id="A0A2D0J190"/>
<protein>
    <submittedName>
        <fullName evidence="1">Uncharacterized protein</fullName>
    </submittedName>
</protein>
<accession>A0A2D0J190</accession>
<proteinExistence type="predicted"/>
<dbReference type="EMBL" id="NIBS01000007">
    <property type="protein sequence ID" value="PHM28065.1"/>
    <property type="molecule type" value="Genomic_DNA"/>
</dbReference>
<name>A0A2D0J190_XENBU</name>
<organism evidence="1 2">
    <name type="scientific">Xenorhabdus budapestensis</name>
    <dbReference type="NCBI Taxonomy" id="290110"/>
    <lineage>
        <taxon>Bacteria</taxon>
        <taxon>Pseudomonadati</taxon>
        <taxon>Pseudomonadota</taxon>
        <taxon>Gammaproteobacteria</taxon>
        <taxon>Enterobacterales</taxon>
        <taxon>Morganellaceae</taxon>
        <taxon>Xenorhabdus</taxon>
    </lineage>
</organism>